<dbReference type="InterPro" id="IPR038468">
    <property type="entry name" value="MmpS_C"/>
</dbReference>
<evidence type="ECO:0000256" key="7">
    <source>
        <dbReference type="SAM" id="MobiDB-lite"/>
    </source>
</evidence>
<evidence type="ECO:0000256" key="5">
    <source>
        <dbReference type="ARBA" id="ARBA00022989"/>
    </source>
</evidence>
<evidence type="ECO:0000256" key="3">
    <source>
        <dbReference type="ARBA" id="ARBA00022475"/>
    </source>
</evidence>
<keyword evidence="5" id="KW-1133">Transmembrane helix</keyword>
<name>A0ABT1MBX3_9MYCO</name>
<evidence type="ECO:0000256" key="6">
    <source>
        <dbReference type="ARBA" id="ARBA00023136"/>
    </source>
</evidence>
<dbReference type="Pfam" id="PF05423">
    <property type="entry name" value="Mycobact_memb"/>
    <property type="match status" value="1"/>
</dbReference>
<evidence type="ECO:0000313" key="8">
    <source>
        <dbReference type="EMBL" id="MCP9276669.1"/>
    </source>
</evidence>
<evidence type="ECO:0000256" key="4">
    <source>
        <dbReference type="ARBA" id="ARBA00022692"/>
    </source>
</evidence>
<dbReference type="EMBL" id="JANDBD010000018">
    <property type="protein sequence ID" value="MCP9276669.1"/>
    <property type="molecule type" value="Genomic_DNA"/>
</dbReference>
<keyword evidence="6" id="KW-0472">Membrane</keyword>
<sequence>MPVSEPRPGRTDRLARLAGFATVLATLIVVGRPIAHAEPLPCIDDFLPPDARTGLCPTPTTNPTTAPTQLPAQDPTTTAAPTTTTSTQPTTTQSRPTEPSTVTFEIYAGRSGVEVDEIAIDTLGRTFGRTRLPFAQTASLPSPVTSLRLRAYGDGQDKIGCRITVNGEQVVNVMNGTVAICNWKP</sequence>
<dbReference type="InterPro" id="IPR008693">
    <property type="entry name" value="MmpS"/>
</dbReference>
<dbReference type="Gene3D" id="2.60.40.2880">
    <property type="entry name" value="MmpS1-5, C-terminal soluble domain"/>
    <property type="match status" value="1"/>
</dbReference>
<feature type="region of interest" description="Disordered" evidence="7">
    <location>
        <begin position="54"/>
        <end position="100"/>
    </location>
</feature>
<keyword evidence="9" id="KW-1185">Reference proteome</keyword>
<evidence type="ECO:0000313" key="9">
    <source>
        <dbReference type="Proteomes" id="UP001651690"/>
    </source>
</evidence>
<dbReference type="RefSeq" id="WP_255064802.1">
    <property type="nucleotide sequence ID" value="NZ_JANDBD010000018.1"/>
</dbReference>
<organism evidence="8 9">
    <name type="scientific">Mycolicibacterium arenosum</name>
    <dbReference type="NCBI Taxonomy" id="2952157"/>
    <lineage>
        <taxon>Bacteria</taxon>
        <taxon>Bacillati</taxon>
        <taxon>Actinomycetota</taxon>
        <taxon>Actinomycetes</taxon>
        <taxon>Mycobacteriales</taxon>
        <taxon>Mycobacteriaceae</taxon>
        <taxon>Mycolicibacterium</taxon>
    </lineage>
</organism>
<comment type="similarity">
    <text evidence="2">Belongs to the MmpS family.</text>
</comment>
<evidence type="ECO:0000256" key="2">
    <source>
        <dbReference type="ARBA" id="ARBA00007531"/>
    </source>
</evidence>
<comment type="caution">
    <text evidence="8">The sequence shown here is derived from an EMBL/GenBank/DDBJ whole genome shotgun (WGS) entry which is preliminary data.</text>
</comment>
<reference evidence="8 9" key="1">
    <citation type="submission" date="2022-06" db="EMBL/GenBank/DDBJ databases">
        <title>Mycolicibacterium sp. CAU 1645 isolated from seawater.</title>
        <authorList>
            <person name="Kim W."/>
        </authorList>
    </citation>
    <scope>NUCLEOTIDE SEQUENCE [LARGE SCALE GENOMIC DNA]</scope>
    <source>
        <strain evidence="8 9">CAU 1645</strain>
    </source>
</reference>
<keyword evidence="4" id="KW-0812">Transmembrane</keyword>
<feature type="compositionally biased region" description="Low complexity" evidence="7">
    <location>
        <begin position="57"/>
        <end position="100"/>
    </location>
</feature>
<keyword evidence="3" id="KW-1003">Cell membrane</keyword>
<gene>
    <name evidence="8" type="ORF">NM203_31250</name>
</gene>
<dbReference type="Proteomes" id="UP001651690">
    <property type="component" value="Unassembled WGS sequence"/>
</dbReference>
<comment type="subcellular location">
    <subcellularLocation>
        <location evidence="1">Cell membrane</location>
    </subcellularLocation>
</comment>
<accession>A0ABT1MBX3</accession>
<evidence type="ECO:0000256" key="1">
    <source>
        <dbReference type="ARBA" id="ARBA00004236"/>
    </source>
</evidence>
<proteinExistence type="inferred from homology"/>
<protein>
    <submittedName>
        <fullName evidence="8">MmpS family transport accessory protein</fullName>
    </submittedName>
</protein>